<dbReference type="Proteomes" id="UP000256964">
    <property type="component" value="Unassembled WGS sequence"/>
</dbReference>
<feature type="signal peptide" evidence="1">
    <location>
        <begin position="1"/>
        <end position="21"/>
    </location>
</feature>
<organism evidence="2 3">
    <name type="scientific">Lentinus brumalis</name>
    <dbReference type="NCBI Taxonomy" id="2498619"/>
    <lineage>
        <taxon>Eukaryota</taxon>
        <taxon>Fungi</taxon>
        <taxon>Dikarya</taxon>
        <taxon>Basidiomycota</taxon>
        <taxon>Agaricomycotina</taxon>
        <taxon>Agaricomycetes</taxon>
        <taxon>Polyporales</taxon>
        <taxon>Polyporaceae</taxon>
        <taxon>Lentinus</taxon>
    </lineage>
</organism>
<accession>A0A371CIE6</accession>
<feature type="chain" id="PRO_5016993011" evidence="1">
    <location>
        <begin position="22"/>
        <end position="106"/>
    </location>
</feature>
<gene>
    <name evidence="2" type="ORF">OH76DRAFT_1490612</name>
</gene>
<dbReference type="OrthoDB" id="2977329at2759"/>
<sequence>MHVLQALSTLLAFDIFNTVEGLALCGDAWTALRDILCARERYPRFRHLRVELEEMGSGYGPWRELQAVRSRNADARAGLLRAQLRMFEESGITVSVATRDSQYWMM</sequence>
<protein>
    <submittedName>
        <fullName evidence="2">Uncharacterized protein</fullName>
    </submittedName>
</protein>
<name>A0A371CIE6_9APHY</name>
<keyword evidence="1" id="KW-0732">Signal</keyword>
<evidence type="ECO:0000256" key="1">
    <source>
        <dbReference type="SAM" id="SignalP"/>
    </source>
</evidence>
<reference evidence="2 3" key="1">
    <citation type="journal article" date="2018" name="Biotechnol. Biofuels">
        <title>Integrative visual omics of the white-rot fungus Polyporus brumalis exposes the biotechnological potential of its oxidative enzymes for delignifying raw plant biomass.</title>
        <authorList>
            <person name="Miyauchi S."/>
            <person name="Rancon A."/>
            <person name="Drula E."/>
            <person name="Hage H."/>
            <person name="Chaduli D."/>
            <person name="Favel A."/>
            <person name="Grisel S."/>
            <person name="Henrissat B."/>
            <person name="Herpoel-Gimbert I."/>
            <person name="Ruiz-Duenas F.J."/>
            <person name="Chevret D."/>
            <person name="Hainaut M."/>
            <person name="Lin J."/>
            <person name="Wang M."/>
            <person name="Pangilinan J."/>
            <person name="Lipzen A."/>
            <person name="Lesage-Meessen L."/>
            <person name="Navarro D."/>
            <person name="Riley R."/>
            <person name="Grigoriev I.V."/>
            <person name="Zhou S."/>
            <person name="Raouche S."/>
            <person name="Rosso M.N."/>
        </authorList>
    </citation>
    <scope>NUCLEOTIDE SEQUENCE [LARGE SCALE GENOMIC DNA]</scope>
    <source>
        <strain evidence="2 3">BRFM 1820</strain>
    </source>
</reference>
<dbReference type="AlphaFoldDB" id="A0A371CIE6"/>
<proteinExistence type="predicted"/>
<evidence type="ECO:0000313" key="3">
    <source>
        <dbReference type="Proteomes" id="UP000256964"/>
    </source>
</evidence>
<dbReference type="EMBL" id="KZ857594">
    <property type="protein sequence ID" value="RDX40046.1"/>
    <property type="molecule type" value="Genomic_DNA"/>
</dbReference>
<keyword evidence="3" id="KW-1185">Reference proteome</keyword>
<evidence type="ECO:0000313" key="2">
    <source>
        <dbReference type="EMBL" id="RDX40046.1"/>
    </source>
</evidence>